<gene>
    <name evidence="2" type="ORF">CIT40_29320</name>
</gene>
<protein>
    <submittedName>
        <fullName evidence="2">Uncharacterized protein</fullName>
    </submittedName>
</protein>
<evidence type="ECO:0000256" key="1">
    <source>
        <dbReference type="SAM" id="SignalP"/>
    </source>
</evidence>
<keyword evidence="3" id="KW-1185">Reference proteome</keyword>
<evidence type="ECO:0000313" key="2">
    <source>
        <dbReference type="EMBL" id="AWM03729.1"/>
    </source>
</evidence>
<proteinExistence type="predicted"/>
<sequence length="170" mass="18777">MIMRTAFLTAMFLLSGQAAFTADLGNRFESFEAMHATPFGSLFFVEGVVHDWDIPSQPRFVLIQGEGQINLPVQQGGYCFAFNHYLSTGTLSVSRTYRARIRKTPAKGSTRLDLFSGEYIPTPDIASSAVPSLCINGIADVRLIEILFNSERTKDFNRAISFQIGSTTPP</sequence>
<feature type="chain" id="PRO_5015998480" evidence="1">
    <location>
        <begin position="22"/>
        <end position="170"/>
    </location>
</feature>
<keyword evidence="1" id="KW-0732">Signal</keyword>
<dbReference type="EMBL" id="CP029426">
    <property type="protein sequence ID" value="AWM03729.1"/>
    <property type="molecule type" value="Genomic_DNA"/>
</dbReference>
<dbReference type="AlphaFoldDB" id="A0A2U8Q1E4"/>
<dbReference type="OrthoDB" id="9947270at2"/>
<feature type="signal peptide" evidence="1">
    <location>
        <begin position="1"/>
        <end position="21"/>
    </location>
</feature>
<name>A0A2U8Q1E4_9BRAD</name>
<evidence type="ECO:0000313" key="3">
    <source>
        <dbReference type="Proteomes" id="UP000215884"/>
    </source>
</evidence>
<dbReference type="Proteomes" id="UP000215884">
    <property type="component" value="Chromosome"/>
</dbReference>
<reference evidence="2 3" key="2">
    <citation type="journal article" date="2019" name="Int. J. Syst. Evol. Microbiol.">
        <title>Description and complete genome sequence of Bradyrhizobium amphicarpaeae sp. nov., harbouring photosystem and nitrogen-fixation genes.</title>
        <authorList>
            <person name="Bromfield E.S.P."/>
            <person name="Cloutier S."/>
            <person name="Nguyen H.D.T."/>
        </authorList>
    </citation>
    <scope>NUCLEOTIDE SEQUENCE [LARGE SCALE GENOMIC DNA]</scope>
    <source>
        <strain evidence="2 3">39S1MB</strain>
    </source>
</reference>
<reference evidence="2 3" key="1">
    <citation type="journal article" date="2017" name="Syst. Appl. Microbiol.">
        <title>Soybeans inoculated with root zone soils of Canadian native legumes harbour diverse and novel Bradyrhizobium spp. that possess agricultural potential.</title>
        <authorList>
            <person name="Bromfield E.S.P."/>
            <person name="Cloutier S."/>
            <person name="Tambong J.T."/>
            <person name="Tran Thi T.V."/>
        </authorList>
    </citation>
    <scope>NUCLEOTIDE SEQUENCE [LARGE SCALE GENOMIC DNA]</scope>
    <source>
        <strain evidence="2 3">39S1MB</strain>
    </source>
</reference>
<accession>A0A2U8Q1E4</accession>
<dbReference type="RefSeq" id="WP_094893081.1">
    <property type="nucleotide sequence ID" value="NZ_CP029426.2"/>
</dbReference>
<organism evidence="2 3">
    <name type="scientific">Bradyrhizobium amphicarpaeae</name>
    <dbReference type="NCBI Taxonomy" id="1404768"/>
    <lineage>
        <taxon>Bacteria</taxon>
        <taxon>Pseudomonadati</taxon>
        <taxon>Pseudomonadota</taxon>
        <taxon>Alphaproteobacteria</taxon>
        <taxon>Hyphomicrobiales</taxon>
        <taxon>Nitrobacteraceae</taxon>
        <taxon>Bradyrhizobium</taxon>
    </lineage>
</organism>
<dbReference type="KEGG" id="brq:CIT40_29320"/>